<name>C1MIG1_MICPC</name>
<evidence type="ECO:0000256" key="11">
    <source>
        <dbReference type="PIRSR" id="PIRSR601805-1"/>
    </source>
</evidence>
<keyword evidence="10 12" id="KW-0460">Magnesium</keyword>
<dbReference type="GO" id="GO:0005524">
    <property type="term" value="F:ATP binding"/>
    <property type="evidence" value="ECO:0007669"/>
    <property type="project" value="UniProtKB-UniRule"/>
</dbReference>
<dbReference type="UniPathway" id="UPA00588">
    <property type="reaction ID" value="UER00659"/>
</dbReference>
<dbReference type="InterPro" id="IPR002173">
    <property type="entry name" value="Carboh/pur_kinase_PfkB_CS"/>
</dbReference>
<dbReference type="Proteomes" id="UP000001876">
    <property type="component" value="Unassembled WGS sequence"/>
</dbReference>
<dbReference type="InterPro" id="IPR011611">
    <property type="entry name" value="PfkB_dom"/>
</dbReference>
<comment type="pathway">
    <text evidence="2 12">Purine metabolism; AMP biosynthesis via salvage pathway; AMP from adenosine: step 1/1.</text>
</comment>
<evidence type="ECO:0000259" key="13">
    <source>
        <dbReference type="Pfam" id="PF00294"/>
    </source>
</evidence>
<evidence type="ECO:0000256" key="10">
    <source>
        <dbReference type="ARBA" id="ARBA00022842"/>
    </source>
</evidence>
<accession>C1MIG1</accession>
<dbReference type="PRINTS" id="PR00989">
    <property type="entry name" value="ADENOKINASE"/>
</dbReference>
<evidence type="ECO:0000256" key="7">
    <source>
        <dbReference type="ARBA" id="ARBA00022741"/>
    </source>
</evidence>
<comment type="function">
    <text evidence="12">ATP dependent phosphorylation of adenosine and other related nucleoside analogs to monophosphate derivatives.</text>
</comment>
<dbReference type="InterPro" id="IPR001805">
    <property type="entry name" value="Adenokinase"/>
</dbReference>
<dbReference type="FunFam" id="3.40.1190.20:FF:000006">
    <property type="entry name" value="Adenosine kinase 2"/>
    <property type="match status" value="1"/>
</dbReference>
<gene>
    <name evidence="14" type="ORF">MICPUCDRAFT_43846</name>
</gene>
<dbReference type="CDD" id="cd01168">
    <property type="entry name" value="adenosine_kinase"/>
    <property type="match status" value="1"/>
</dbReference>
<dbReference type="GO" id="GO:0004001">
    <property type="term" value="F:adenosine kinase activity"/>
    <property type="evidence" value="ECO:0007669"/>
    <property type="project" value="UniProtKB-UniRule"/>
</dbReference>
<dbReference type="EMBL" id="GG663735">
    <property type="protein sequence ID" value="EEH60376.1"/>
    <property type="molecule type" value="Genomic_DNA"/>
</dbReference>
<dbReference type="GeneID" id="9680431"/>
<evidence type="ECO:0000256" key="6">
    <source>
        <dbReference type="ARBA" id="ARBA00022726"/>
    </source>
</evidence>
<dbReference type="GO" id="GO:0005829">
    <property type="term" value="C:cytosol"/>
    <property type="evidence" value="ECO:0007669"/>
    <property type="project" value="TreeGrafter"/>
</dbReference>
<dbReference type="PANTHER" id="PTHR45769">
    <property type="entry name" value="ADENOSINE KINASE"/>
    <property type="match status" value="1"/>
</dbReference>
<dbReference type="FunFam" id="3.30.1110.10:FF:000001">
    <property type="entry name" value="Adenosine kinase a"/>
    <property type="match status" value="1"/>
</dbReference>
<keyword evidence="15" id="KW-1185">Reference proteome</keyword>
<dbReference type="Pfam" id="PF00294">
    <property type="entry name" value="PfkB"/>
    <property type="match status" value="1"/>
</dbReference>
<sequence length="336" mass="36784">MGNPLLDISAVVPQEFLDKYGVALNNAILAEESHAPMYEDMVKQFDVEYIAGGATQNSIRVAQWMLQVPFATAYMGCVGKDGFADEMKKACVADGVNANYMVDEATPTGTCGVLVKDGERSLVAALNAANNYKVDHLEKPENWKLVTDARFYYSAGFFLTVSPESMLKVAKHSAEEGKCYCMNLSAPFLMQVPPFKTAMMETMPYVDVLFGNESEAVTFAETEGWETRDVAEIAMKISKLPKASGHRARVVCFTQGMDDTIVAKEGKLYRYPVIPLKKEDLVDTNGAGDAFVGGFLSQLVCGKDVPECVRAGNYGANAIIQQSGCKFPKTPKFQWC</sequence>
<dbReference type="GO" id="GO:0044209">
    <property type="term" value="P:AMP salvage"/>
    <property type="evidence" value="ECO:0007669"/>
    <property type="project" value="UniProtKB-UniRule"/>
</dbReference>
<dbReference type="GO" id="GO:0006144">
    <property type="term" value="P:purine nucleobase metabolic process"/>
    <property type="evidence" value="ECO:0007669"/>
    <property type="project" value="TreeGrafter"/>
</dbReference>
<evidence type="ECO:0000313" key="15">
    <source>
        <dbReference type="Proteomes" id="UP000001876"/>
    </source>
</evidence>
<dbReference type="Gene3D" id="3.40.1190.20">
    <property type="match status" value="1"/>
</dbReference>
<evidence type="ECO:0000256" key="8">
    <source>
        <dbReference type="ARBA" id="ARBA00022777"/>
    </source>
</evidence>
<organism evidence="15">
    <name type="scientific">Micromonas pusilla (strain CCMP1545)</name>
    <name type="common">Picoplanktonic green alga</name>
    <dbReference type="NCBI Taxonomy" id="564608"/>
    <lineage>
        <taxon>Eukaryota</taxon>
        <taxon>Viridiplantae</taxon>
        <taxon>Chlorophyta</taxon>
        <taxon>Mamiellophyceae</taxon>
        <taxon>Mamiellales</taxon>
        <taxon>Mamiellaceae</taxon>
        <taxon>Micromonas</taxon>
    </lineage>
</organism>
<dbReference type="AlphaFoldDB" id="C1MIG1"/>
<dbReference type="PANTHER" id="PTHR45769:SF3">
    <property type="entry name" value="ADENOSINE KINASE"/>
    <property type="match status" value="1"/>
</dbReference>
<dbReference type="Gene3D" id="3.30.1110.10">
    <property type="match status" value="1"/>
</dbReference>
<feature type="domain" description="Carbohydrate kinase PfkB" evidence="13">
    <location>
        <begin position="16"/>
        <end position="328"/>
    </location>
</feature>
<dbReference type="GO" id="GO:0005634">
    <property type="term" value="C:nucleus"/>
    <property type="evidence" value="ECO:0007669"/>
    <property type="project" value="TreeGrafter"/>
</dbReference>
<evidence type="ECO:0000256" key="1">
    <source>
        <dbReference type="ARBA" id="ARBA00001946"/>
    </source>
</evidence>
<protein>
    <recommendedName>
        <fullName evidence="4 12">Adenosine kinase</fullName>
        <shortName evidence="12">AK</shortName>
        <ecNumber evidence="4 12">2.7.1.20</ecNumber>
    </recommendedName>
    <alternativeName>
        <fullName evidence="12">Adenosine 5'-phosphotransferase</fullName>
    </alternativeName>
</protein>
<dbReference type="EC" id="2.7.1.20" evidence="4 12"/>
<evidence type="ECO:0000256" key="3">
    <source>
        <dbReference type="ARBA" id="ARBA00010688"/>
    </source>
</evidence>
<dbReference type="RefSeq" id="XP_003055124.1">
    <property type="nucleotide sequence ID" value="XM_003055078.1"/>
</dbReference>
<reference evidence="14 15" key="1">
    <citation type="journal article" date="2009" name="Science">
        <title>Green evolution and dynamic adaptations revealed by genomes of the marine picoeukaryotes Micromonas.</title>
        <authorList>
            <person name="Worden A.Z."/>
            <person name="Lee J.H."/>
            <person name="Mock T."/>
            <person name="Rouze P."/>
            <person name="Simmons M.P."/>
            <person name="Aerts A.L."/>
            <person name="Allen A.E."/>
            <person name="Cuvelier M.L."/>
            <person name="Derelle E."/>
            <person name="Everett M.V."/>
            <person name="Foulon E."/>
            <person name="Grimwood J."/>
            <person name="Gundlach H."/>
            <person name="Henrissat B."/>
            <person name="Napoli C."/>
            <person name="McDonald S.M."/>
            <person name="Parker M.S."/>
            <person name="Rombauts S."/>
            <person name="Salamov A."/>
            <person name="Von Dassow P."/>
            <person name="Badger J.H."/>
            <person name="Coutinho P.M."/>
            <person name="Demir E."/>
            <person name="Dubchak I."/>
            <person name="Gentemann C."/>
            <person name="Eikrem W."/>
            <person name="Gready J.E."/>
            <person name="John U."/>
            <person name="Lanier W."/>
            <person name="Lindquist E.A."/>
            <person name="Lucas S."/>
            <person name="Mayer K.F."/>
            <person name="Moreau H."/>
            <person name="Not F."/>
            <person name="Otillar R."/>
            <person name="Panaud O."/>
            <person name="Pangilinan J."/>
            <person name="Paulsen I."/>
            <person name="Piegu B."/>
            <person name="Poliakov A."/>
            <person name="Robbens S."/>
            <person name="Schmutz J."/>
            <person name="Toulza E."/>
            <person name="Wyss T."/>
            <person name="Zelensky A."/>
            <person name="Zhou K."/>
            <person name="Armbrust E.V."/>
            <person name="Bhattacharya D."/>
            <person name="Goodenough U.W."/>
            <person name="Van de Peer Y."/>
            <person name="Grigoriev I.V."/>
        </authorList>
    </citation>
    <scope>NUCLEOTIDE SEQUENCE [LARGE SCALE GENOMIC DNA]</scope>
    <source>
        <strain evidence="14 15">CCMP1545</strain>
    </source>
</reference>
<dbReference type="OrthoDB" id="432447at2759"/>
<evidence type="ECO:0000256" key="4">
    <source>
        <dbReference type="ARBA" id="ARBA00012119"/>
    </source>
</evidence>
<evidence type="ECO:0000256" key="5">
    <source>
        <dbReference type="ARBA" id="ARBA00022679"/>
    </source>
</evidence>
<comment type="catalytic activity">
    <reaction evidence="12">
        <text>adenosine + ATP = AMP + ADP + H(+)</text>
        <dbReference type="Rhea" id="RHEA:20824"/>
        <dbReference type="ChEBI" id="CHEBI:15378"/>
        <dbReference type="ChEBI" id="CHEBI:16335"/>
        <dbReference type="ChEBI" id="CHEBI:30616"/>
        <dbReference type="ChEBI" id="CHEBI:456215"/>
        <dbReference type="ChEBI" id="CHEBI:456216"/>
        <dbReference type="EC" id="2.7.1.20"/>
    </reaction>
</comment>
<dbReference type="SUPFAM" id="SSF53613">
    <property type="entry name" value="Ribokinase-like"/>
    <property type="match status" value="1"/>
</dbReference>
<evidence type="ECO:0000256" key="9">
    <source>
        <dbReference type="ARBA" id="ARBA00022840"/>
    </source>
</evidence>
<keyword evidence="8 12" id="KW-0418">Kinase</keyword>
<dbReference type="InterPro" id="IPR029056">
    <property type="entry name" value="Ribokinase-like"/>
</dbReference>
<keyword evidence="5 12" id="KW-0808">Transferase</keyword>
<keyword evidence="7 12" id="KW-0547">Nucleotide-binding</keyword>
<proteinExistence type="inferred from homology"/>
<dbReference type="eggNOG" id="KOG2854">
    <property type="taxonomic scope" value="Eukaryota"/>
</dbReference>
<evidence type="ECO:0000256" key="2">
    <source>
        <dbReference type="ARBA" id="ARBA00004801"/>
    </source>
</evidence>
<evidence type="ECO:0000256" key="12">
    <source>
        <dbReference type="RuleBase" id="RU368116"/>
    </source>
</evidence>
<comment type="similarity">
    <text evidence="3 12">Belongs to the carbohydrate kinase PfkB family.</text>
</comment>
<comment type="cofactor">
    <cofactor evidence="1 12">
        <name>Mg(2+)</name>
        <dbReference type="ChEBI" id="CHEBI:18420"/>
    </cofactor>
</comment>
<dbReference type="PROSITE" id="PS00584">
    <property type="entry name" value="PFKB_KINASES_2"/>
    <property type="match status" value="1"/>
</dbReference>
<keyword evidence="6 12" id="KW-0660">Purine salvage</keyword>
<keyword evidence="9 12" id="KW-0067">ATP-binding</keyword>
<feature type="active site" description="Proton acceptor" evidence="11">
    <location>
        <position position="289"/>
    </location>
</feature>
<dbReference type="OMA" id="YCATECI"/>
<dbReference type="STRING" id="564608.C1MIG1"/>
<evidence type="ECO:0000313" key="14">
    <source>
        <dbReference type="EMBL" id="EEH60376.1"/>
    </source>
</evidence>
<dbReference type="GO" id="GO:0006169">
    <property type="term" value="P:adenosine salvage"/>
    <property type="evidence" value="ECO:0007669"/>
    <property type="project" value="UniProtKB-ARBA"/>
</dbReference>
<dbReference type="KEGG" id="mpp:MICPUCDRAFT_43846"/>